<keyword evidence="5 8" id="KW-0812">Transmembrane</keyword>
<keyword evidence="3" id="KW-0597">Phosphoprotein</keyword>
<dbReference type="PANTHER" id="PTHR45436:SF5">
    <property type="entry name" value="SENSOR HISTIDINE KINASE TRCS"/>
    <property type="match status" value="1"/>
</dbReference>
<organism evidence="10 11">
    <name type="scientific">Joostella atrarenae</name>
    <dbReference type="NCBI Taxonomy" id="679257"/>
    <lineage>
        <taxon>Bacteria</taxon>
        <taxon>Pseudomonadati</taxon>
        <taxon>Bacteroidota</taxon>
        <taxon>Flavobacteriia</taxon>
        <taxon>Flavobacteriales</taxon>
        <taxon>Flavobacteriaceae</taxon>
        <taxon>Joostella</taxon>
    </lineage>
</organism>
<dbReference type="Gene3D" id="3.30.565.10">
    <property type="entry name" value="Histidine kinase-like ATPase, C-terminal domain"/>
    <property type="match status" value="1"/>
</dbReference>
<dbReference type="InterPro" id="IPR036890">
    <property type="entry name" value="HATPase_C_sf"/>
</dbReference>
<dbReference type="InterPro" id="IPR036097">
    <property type="entry name" value="HisK_dim/P_sf"/>
</dbReference>
<evidence type="ECO:0000256" key="7">
    <source>
        <dbReference type="ARBA" id="ARBA00022989"/>
    </source>
</evidence>
<dbReference type="Pfam" id="PF00512">
    <property type="entry name" value="HisKA"/>
    <property type="match status" value="1"/>
</dbReference>
<dbReference type="EMBL" id="JAETXX010000009">
    <property type="protein sequence ID" value="MCF8715703.1"/>
    <property type="molecule type" value="Genomic_DNA"/>
</dbReference>
<feature type="transmembrane region" description="Helical" evidence="8">
    <location>
        <begin position="105"/>
        <end position="127"/>
    </location>
</feature>
<dbReference type="PROSITE" id="PS50109">
    <property type="entry name" value="HIS_KIN"/>
    <property type="match status" value="1"/>
</dbReference>
<evidence type="ECO:0000256" key="4">
    <source>
        <dbReference type="ARBA" id="ARBA00022679"/>
    </source>
</evidence>
<evidence type="ECO:0000313" key="11">
    <source>
        <dbReference type="Proteomes" id="UP000829517"/>
    </source>
</evidence>
<keyword evidence="11" id="KW-1185">Reference proteome</keyword>
<evidence type="ECO:0000259" key="9">
    <source>
        <dbReference type="PROSITE" id="PS50109"/>
    </source>
</evidence>
<reference evidence="10 11" key="1">
    <citation type="submission" date="2021-01" db="EMBL/GenBank/DDBJ databases">
        <title>Genome sequencing of Joostella atrarenae M1-2 (= KCTC 23194).</title>
        <authorList>
            <person name="Zakaria M.R."/>
            <person name="Lam M.Q."/>
            <person name="Chong C.S."/>
        </authorList>
    </citation>
    <scope>NUCLEOTIDE SEQUENCE [LARGE SCALE GENOMIC DNA]</scope>
    <source>
        <strain evidence="10 11">M1-2</strain>
    </source>
</reference>
<feature type="domain" description="Histidine kinase" evidence="9">
    <location>
        <begin position="194"/>
        <end position="394"/>
    </location>
</feature>
<proteinExistence type="predicted"/>
<keyword evidence="6 10" id="KW-0418">Kinase</keyword>
<dbReference type="InterPro" id="IPR003594">
    <property type="entry name" value="HATPase_dom"/>
</dbReference>
<dbReference type="Pfam" id="PF02518">
    <property type="entry name" value="HATPase_c"/>
    <property type="match status" value="1"/>
</dbReference>
<dbReference type="Proteomes" id="UP000829517">
    <property type="component" value="Unassembled WGS sequence"/>
</dbReference>
<evidence type="ECO:0000256" key="3">
    <source>
        <dbReference type="ARBA" id="ARBA00022553"/>
    </source>
</evidence>
<dbReference type="InterPro" id="IPR050428">
    <property type="entry name" value="TCS_sensor_his_kinase"/>
</dbReference>
<evidence type="ECO:0000313" key="10">
    <source>
        <dbReference type="EMBL" id="MCF8715703.1"/>
    </source>
</evidence>
<dbReference type="SMART" id="SM00388">
    <property type="entry name" value="HisKA"/>
    <property type="match status" value="1"/>
</dbReference>
<evidence type="ECO:0000256" key="5">
    <source>
        <dbReference type="ARBA" id="ARBA00022692"/>
    </source>
</evidence>
<dbReference type="Gene3D" id="1.10.287.130">
    <property type="match status" value="1"/>
</dbReference>
<accession>A0ABS9J5K9</accession>
<keyword evidence="8" id="KW-0472">Membrane</keyword>
<evidence type="ECO:0000256" key="8">
    <source>
        <dbReference type="SAM" id="Phobius"/>
    </source>
</evidence>
<dbReference type="InterPro" id="IPR005467">
    <property type="entry name" value="His_kinase_dom"/>
</dbReference>
<dbReference type="SUPFAM" id="SSF47384">
    <property type="entry name" value="Homodimeric domain of signal transducing histidine kinase"/>
    <property type="match status" value="1"/>
</dbReference>
<evidence type="ECO:0000256" key="2">
    <source>
        <dbReference type="ARBA" id="ARBA00012438"/>
    </source>
</evidence>
<comment type="catalytic activity">
    <reaction evidence="1">
        <text>ATP + protein L-histidine = ADP + protein N-phospho-L-histidine.</text>
        <dbReference type="EC" id="2.7.13.3"/>
    </reaction>
</comment>
<dbReference type="SMART" id="SM00387">
    <property type="entry name" value="HATPase_c"/>
    <property type="match status" value="1"/>
</dbReference>
<dbReference type="EC" id="2.7.13.3" evidence="2"/>
<evidence type="ECO:0000256" key="6">
    <source>
        <dbReference type="ARBA" id="ARBA00022777"/>
    </source>
</evidence>
<dbReference type="GO" id="GO:0016301">
    <property type="term" value="F:kinase activity"/>
    <property type="evidence" value="ECO:0007669"/>
    <property type="project" value="UniProtKB-KW"/>
</dbReference>
<dbReference type="CDD" id="cd00082">
    <property type="entry name" value="HisKA"/>
    <property type="match status" value="1"/>
</dbReference>
<dbReference type="InterPro" id="IPR003661">
    <property type="entry name" value="HisK_dim/P_dom"/>
</dbReference>
<name>A0ABS9J5K9_9FLAO</name>
<comment type="caution">
    <text evidence="10">The sequence shown here is derived from an EMBL/GenBank/DDBJ whole genome shotgun (WGS) entry which is preliminary data.</text>
</comment>
<keyword evidence="7 8" id="KW-1133">Transmembrane helix</keyword>
<gene>
    <name evidence="10" type="ORF">JM658_12780</name>
</gene>
<dbReference type="CDD" id="cd00075">
    <property type="entry name" value="HATPase"/>
    <property type="match status" value="1"/>
</dbReference>
<keyword evidence="4" id="KW-0808">Transferase</keyword>
<evidence type="ECO:0000256" key="1">
    <source>
        <dbReference type="ARBA" id="ARBA00000085"/>
    </source>
</evidence>
<sequence>MSLSAVLLYFYVRSILREEIEEELYSTTARIEHLLAQGAAPFSLPPVVEVNSTPILSKETIKDTLIFDPSQNEDEVFRELTSFKEIKGINYKIVVRDLVVESEGILIAIIVSYIVIILLVFIILFYFNRVGNSYLWKPFFSTLQEIKKFSITNREVIMLESTDIKEFSELNYQIEELTGKVRADYNNLKQFTEDVSHELQTPLSIMQVKVDNIINGDPLSDEQYAQLTSIQRDIKRVTQMNRGLTLLTKIENNQFLNATEVSIPFLIDENLKNFKEISPQVIQYNKEDELLVTMDLYLAQILCNNLISNAIKHNSGVGEIIIETKSNSLFISNQGTNSILNADQIFNRFYRENESIKSTGLGLAIVKKICDLYNFKVSYHFRSGLHVFSVNFFN</sequence>
<dbReference type="SUPFAM" id="SSF55874">
    <property type="entry name" value="ATPase domain of HSP90 chaperone/DNA topoisomerase II/histidine kinase"/>
    <property type="match status" value="1"/>
</dbReference>
<dbReference type="PANTHER" id="PTHR45436">
    <property type="entry name" value="SENSOR HISTIDINE KINASE YKOH"/>
    <property type="match status" value="1"/>
</dbReference>
<protein>
    <recommendedName>
        <fullName evidence="2">histidine kinase</fullName>
        <ecNumber evidence="2">2.7.13.3</ecNumber>
    </recommendedName>
</protein>